<gene>
    <name evidence="3" type="ORF">L3X39_00040</name>
</gene>
<dbReference type="Proteomes" id="UP001200022">
    <property type="component" value="Unassembled WGS sequence"/>
</dbReference>
<evidence type="ECO:0000259" key="2">
    <source>
        <dbReference type="Pfam" id="PF18942"/>
    </source>
</evidence>
<dbReference type="EMBL" id="JAKKDV010000001">
    <property type="protein sequence ID" value="MCF7559009.1"/>
    <property type="molecule type" value="Genomic_DNA"/>
</dbReference>
<comment type="caution">
    <text evidence="3">The sequence shown here is derived from an EMBL/GenBank/DDBJ whole genome shotgun (WGS) entry which is preliminary data.</text>
</comment>
<name>A0ABS9IDX9_9FLAO</name>
<organism evidence="3 4">
    <name type="scientific">Flaviramulus multivorans</name>
    <dbReference type="NCBI Taxonomy" id="1304750"/>
    <lineage>
        <taxon>Bacteria</taxon>
        <taxon>Pseudomonadati</taxon>
        <taxon>Bacteroidota</taxon>
        <taxon>Flavobacteriia</taxon>
        <taxon>Flavobacteriales</taxon>
        <taxon>Flavobacteriaceae</taxon>
        <taxon>Flaviramulus</taxon>
    </lineage>
</organism>
<dbReference type="Pfam" id="PF18942">
    <property type="entry name" value="DUF5689"/>
    <property type="match status" value="1"/>
</dbReference>
<dbReference type="InterPro" id="IPR043744">
    <property type="entry name" value="DUF5689"/>
</dbReference>
<proteinExistence type="predicted"/>
<protein>
    <submittedName>
        <fullName evidence="3">DUF5689 domain-containing protein</fullName>
    </submittedName>
</protein>
<feature type="chain" id="PRO_5046545605" evidence="1">
    <location>
        <begin position="24"/>
        <end position="468"/>
    </location>
</feature>
<dbReference type="RefSeq" id="WP_237229324.1">
    <property type="nucleotide sequence ID" value="NZ_JAKKDV010000001.1"/>
</dbReference>
<keyword evidence="1" id="KW-0732">Signal</keyword>
<reference evidence="3 4" key="1">
    <citation type="submission" date="2022-01" db="EMBL/GenBank/DDBJ databases">
        <title>Draft genome sequence of Sabulilitoribacter multivorans KCTC 32326.</title>
        <authorList>
            <person name="Oh J.-S."/>
        </authorList>
    </citation>
    <scope>NUCLEOTIDE SEQUENCE [LARGE SCALE GENOMIC DNA]</scope>
    <source>
        <strain evidence="3 4">M-M16</strain>
    </source>
</reference>
<evidence type="ECO:0000313" key="3">
    <source>
        <dbReference type="EMBL" id="MCF7559009.1"/>
    </source>
</evidence>
<feature type="domain" description="DUF5689" evidence="2">
    <location>
        <begin position="276"/>
        <end position="451"/>
    </location>
</feature>
<sequence>MKTHFFYRLMLFFVTSLTFFSCSIDEVNSPDSFVKVGFVNQTHTMMQDMETLSIPLKLDVKAIETGYITIELSGNASYGSDFITEPQAVNNKLRIKLLANTKDTSFVVSRVNNTTTEKIINLKLSNPTAGFALGAKVTAEIKLNAQPIVVNKFNFDASTGSISEGNAEGLVVGLNSTNLAANNSNIKVKITTPQGISYGTHFHTVPAAVLNEITLQLGQNTQNTSFKIIPVNDNLVLGDYIISFELIEATGGLEIGENKVFTASVLENDQNQQVVNTISELKSKFNEHQGDWYLSTDYYIEGVITSNGNTANNSVYIQDASGGILIRFNTPNIFNLGDKIRLNLLNGTGAIINNQKSINGVSSNGYVKYAENIVVQPETITIPQLLSGNYEGKRVKIENVYFVNADNIVTFLGNHHIKNNNDVATVATYENAEFSNNVLPTGLISISGIVGDWGRLLPQKFTHDVISN</sequence>
<dbReference type="PROSITE" id="PS51257">
    <property type="entry name" value="PROKAR_LIPOPROTEIN"/>
    <property type="match status" value="1"/>
</dbReference>
<evidence type="ECO:0000256" key="1">
    <source>
        <dbReference type="SAM" id="SignalP"/>
    </source>
</evidence>
<accession>A0ABS9IDX9</accession>
<keyword evidence="4" id="KW-1185">Reference proteome</keyword>
<evidence type="ECO:0000313" key="4">
    <source>
        <dbReference type="Proteomes" id="UP001200022"/>
    </source>
</evidence>
<feature type="signal peptide" evidence="1">
    <location>
        <begin position="1"/>
        <end position="23"/>
    </location>
</feature>